<evidence type="ECO:0000313" key="1">
    <source>
        <dbReference type="EMBL" id="MBK5928298.1"/>
    </source>
</evidence>
<proteinExistence type="predicted"/>
<protein>
    <recommendedName>
        <fullName evidence="3">Alpha/beta hydrolase</fullName>
    </recommendedName>
</protein>
<dbReference type="GO" id="GO:0016787">
    <property type="term" value="F:hydrolase activity"/>
    <property type="evidence" value="ECO:0007669"/>
    <property type="project" value="InterPro"/>
</dbReference>
<accession>A0A934TMD5</accession>
<dbReference type="Proteomes" id="UP000706333">
    <property type="component" value="Unassembled WGS sequence"/>
</dbReference>
<name>A0A934TMD5_9RHOB</name>
<reference evidence="1" key="1">
    <citation type="submission" date="2017-05" db="EMBL/GenBank/DDBJ databases">
        <authorList>
            <person name="Imhoff J.F."/>
            <person name="Rahn T."/>
            <person name="Kuenzel S."/>
            <person name="Neulinger S.C."/>
        </authorList>
    </citation>
    <scope>NUCLEOTIDE SEQUENCE</scope>
    <source>
        <strain evidence="1">LMG 28126</strain>
    </source>
</reference>
<gene>
    <name evidence="1" type="ORF">CCR87_13305</name>
</gene>
<comment type="caution">
    <text evidence="1">The sequence shown here is derived from an EMBL/GenBank/DDBJ whole genome shotgun (WGS) entry which is preliminary data.</text>
</comment>
<dbReference type="InterPro" id="IPR010662">
    <property type="entry name" value="RBBP9/YdeN"/>
</dbReference>
<dbReference type="Gene3D" id="3.40.50.1820">
    <property type="entry name" value="alpha/beta hydrolase"/>
    <property type="match status" value="1"/>
</dbReference>
<dbReference type="RefSeq" id="WP_201158054.1">
    <property type="nucleotide sequence ID" value="NZ_NHSD01000298.1"/>
</dbReference>
<reference evidence="1" key="2">
    <citation type="journal article" date="2020" name="Microorganisms">
        <title>Osmotic Adaptation and Compatible Solute Biosynthesis of Phototrophic Bacteria as Revealed from Genome Analyses.</title>
        <authorList>
            <person name="Imhoff J.F."/>
            <person name="Rahn T."/>
            <person name="Kunzel S."/>
            <person name="Keller A."/>
            <person name="Neulinger S.C."/>
        </authorList>
    </citation>
    <scope>NUCLEOTIDE SEQUENCE</scope>
    <source>
        <strain evidence="1">LMG 28126</strain>
    </source>
</reference>
<evidence type="ECO:0008006" key="3">
    <source>
        <dbReference type="Google" id="ProtNLM"/>
    </source>
</evidence>
<organism evidence="1 2">
    <name type="scientific">Rhodobaculum claviforme</name>
    <dbReference type="NCBI Taxonomy" id="1549854"/>
    <lineage>
        <taxon>Bacteria</taxon>
        <taxon>Pseudomonadati</taxon>
        <taxon>Pseudomonadota</taxon>
        <taxon>Alphaproteobacteria</taxon>
        <taxon>Rhodobacterales</taxon>
        <taxon>Paracoccaceae</taxon>
        <taxon>Rhodobaculum</taxon>
    </lineage>
</organism>
<dbReference type="EMBL" id="NHSD01000298">
    <property type="protein sequence ID" value="MBK5928298.1"/>
    <property type="molecule type" value="Genomic_DNA"/>
</dbReference>
<dbReference type="Pfam" id="PF06821">
    <property type="entry name" value="Ser_hydrolase"/>
    <property type="match status" value="1"/>
</dbReference>
<dbReference type="SUPFAM" id="SSF53474">
    <property type="entry name" value="alpha/beta-Hydrolases"/>
    <property type="match status" value="1"/>
</dbReference>
<keyword evidence="2" id="KW-1185">Reference proteome</keyword>
<sequence length="193" mass="20892">MTRTLLIPGLDGSPAPHWQAWWQASDPTALTVHQDDWADPSPEAWEAEVAGAVLQHPGAILVAHSLGCLVVARLLAQWPQLDIGGALLVAPADPRRSFRLRRFADIPRDELPAPVTVAASRNDPWMPFATAFDLADDWGAALVDLGQAGHVNADSGFGPWPEGIALRDALVRRSRVRVRPAAARAALAQRWAF</sequence>
<dbReference type="InterPro" id="IPR029058">
    <property type="entry name" value="AB_hydrolase_fold"/>
</dbReference>
<dbReference type="AlphaFoldDB" id="A0A934TMD5"/>
<evidence type="ECO:0000313" key="2">
    <source>
        <dbReference type="Proteomes" id="UP000706333"/>
    </source>
</evidence>